<dbReference type="GO" id="GO:0070004">
    <property type="term" value="F:cysteine-type exopeptidase activity"/>
    <property type="evidence" value="ECO:0007669"/>
    <property type="project" value="InterPro"/>
</dbReference>
<dbReference type="Proteomes" id="UP000694844">
    <property type="component" value="Chromosome 9"/>
</dbReference>
<dbReference type="PANTHER" id="PTHR12994:SF17">
    <property type="entry name" value="LD30995P"/>
    <property type="match status" value="1"/>
</dbReference>
<dbReference type="AlphaFoldDB" id="A0A8B8BLN7"/>
<organism evidence="2 3">
    <name type="scientific">Crassostrea virginica</name>
    <name type="common">Eastern oyster</name>
    <dbReference type="NCBI Taxonomy" id="6565"/>
    <lineage>
        <taxon>Eukaryota</taxon>
        <taxon>Metazoa</taxon>
        <taxon>Spiralia</taxon>
        <taxon>Lophotrochozoa</taxon>
        <taxon>Mollusca</taxon>
        <taxon>Bivalvia</taxon>
        <taxon>Autobranchia</taxon>
        <taxon>Pteriomorphia</taxon>
        <taxon>Ostreida</taxon>
        <taxon>Ostreoidea</taxon>
        <taxon>Ostreidae</taxon>
        <taxon>Crassostrea</taxon>
    </lineage>
</organism>
<dbReference type="Gene3D" id="3.60.60.10">
    <property type="entry name" value="Penicillin V Acylase, Chain A"/>
    <property type="match status" value="1"/>
</dbReference>
<dbReference type="InterPro" id="IPR005322">
    <property type="entry name" value="Peptidase_C69"/>
</dbReference>
<evidence type="ECO:0000256" key="1">
    <source>
        <dbReference type="ARBA" id="ARBA00005705"/>
    </source>
</evidence>
<proteinExistence type="inferred from homology"/>
<protein>
    <submittedName>
        <fullName evidence="3">Secernin-2-like isoform X1</fullName>
    </submittedName>
</protein>
<evidence type="ECO:0000313" key="2">
    <source>
        <dbReference type="Proteomes" id="UP000694844"/>
    </source>
</evidence>
<comment type="similarity">
    <text evidence="1">Belongs to the peptidase C69 family. Secernin subfamily.</text>
</comment>
<reference evidence="3" key="1">
    <citation type="submission" date="2025-08" db="UniProtKB">
        <authorList>
            <consortium name="RefSeq"/>
        </authorList>
    </citation>
    <scope>IDENTIFICATION</scope>
    <source>
        <tissue evidence="3">Whole sample</tissue>
    </source>
</reference>
<dbReference type="RefSeq" id="XP_022303749.1">
    <property type="nucleotide sequence ID" value="XM_022448041.1"/>
</dbReference>
<dbReference type="OrthoDB" id="5175656at2759"/>
<sequence>MRCVRLKKIELTFQLPRRLHNTFKKEMADLFIALPPVTKNAVIFGKNANLPPTDVQQVIYCAAANHATGSKVKTSLLEIDQAVHTHAVILSQTAGTWGAETGANDQGVCAGYTSVVTRLSRSGERVLTPAELTRLLLERSTSARHAVDVVTSLIDRHGQGGTFWDSLAFCGAFLVADRKEAWLVECAGRFWTAKQLKEGAYNTSCELSISTDYTMTSSQLQEESVTSGLWSPDKGAVDFAAAFGVDPPAEFGCTDRKKHRQTGSDLLINSADPGSFSTQDMFGILRSMGIENNRQLLTTGSHVTVLSSAGSADRHWFTATPYPTLSVFKPFMFSDHVDIGEYTCTLSTEDRRHPLYKYHEKARELMSGQSPKGEALSQLMRSLEAKCVTEMEEFCQQFSNENQSDIDDLFKDLCESEIKLYV</sequence>
<keyword evidence="2" id="KW-1185">Reference proteome</keyword>
<dbReference type="Pfam" id="PF03577">
    <property type="entry name" value="Peptidase_C69"/>
    <property type="match status" value="1"/>
</dbReference>
<gene>
    <name evidence="3" type="primary">LOC111111215</name>
</gene>
<dbReference type="GO" id="GO:0016805">
    <property type="term" value="F:dipeptidase activity"/>
    <property type="evidence" value="ECO:0007669"/>
    <property type="project" value="InterPro"/>
</dbReference>
<accession>A0A8B8BLN7</accession>
<dbReference type="KEGG" id="cvn:111111215"/>
<dbReference type="GO" id="GO:0006508">
    <property type="term" value="P:proteolysis"/>
    <property type="evidence" value="ECO:0007669"/>
    <property type="project" value="InterPro"/>
</dbReference>
<dbReference type="GeneID" id="111111215"/>
<name>A0A8B8BLN7_CRAVI</name>
<evidence type="ECO:0000313" key="3">
    <source>
        <dbReference type="RefSeq" id="XP_022303749.1"/>
    </source>
</evidence>
<dbReference type="PANTHER" id="PTHR12994">
    <property type="entry name" value="SECERNIN"/>
    <property type="match status" value="1"/>
</dbReference>